<dbReference type="WBParaSite" id="Hba_19365">
    <property type="protein sequence ID" value="Hba_19365"/>
    <property type="gene ID" value="Hba_19365"/>
</dbReference>
<keyword evidence="1" id="KW-1185">Reference proteome</keyword>
<organism evidence="1 2">
    <name type="scientific">Heterorhabditis bacteriophora</name>
    <name type="common">Entomopathogenic nematode worm</name>
    <dbReference type="NCBI Taxonomy" id="37862"/>
    <lineage>
        <taxon>Eukaryota</taxon>
        <taxon>Metazoa</taxon>
        <taxon>Ecdysozoa</taxon>
        <taxon>Nematoda</taxon>
        <taxon>Chromadorea</taxon>
        <taxon>Rhabditida</taxon>
        <taxon>Rhabditina</taxon>
        <taxon>Rhabditomorpha</taxon>
        <taxon>Strongyloidea</taxon>
        <taxon>Heterorhabditidae</taxon>
        <taxon>Heterorhabditis</taxon>
    </lineage>
</organism>
<name>A0A1I7XPF9_HETBA</name>
<reference evidence="2" key="1">
    <citation type="submission" date="2016-11" db="UniProtKB">
        <authorList>
            <consortium name="WormBaseParasite"/>
        </authorList>
    </citation>
    <scope>IDENTIFICATION</scope>
</reference>
<evidence type="ECO:0000313" key="1">
    <source>
        <dbReference type="Proteomes" id="UP000095283"/>
    </source>
</evidence>
<proteinExistence type="predicted"/>
<dbReference type="AlphaFoldDB" id="A0A1I7XPF9"/>
<evidence type="ECO:0000313" key="2">
    <source>
        <dbReference type="WBParaSite" id="Hba_19365"/>
    </source>
</evidence>
<dbReference type="Proteomes" id="UP000095283">
    <property type="component" value="Unplaced"/>
</dbReference>
<accession>A0A1I7XPF9</accession>
<protein>
    <submittedName>
        <fullName evidence="2">Uncharacterized protein</fullName>
    </submittedName>
</protein>
<sequence>MEDIAHCGPRGYLIHFGLRNCLKFTSEEVLSRFSDKGKEFVACTTKCLISHLEQLFKFSLFLSFFPSLSYSDYFILFLPSYCLVMTLLVEDGNGSQSADPPRRRPITNGLTKKFPSLQRFLFPYPRIKH</sequence>